<evidence type="ECO:0008006" key="3">
    <source>
        <dbReference type="Google" id="ProtNLM"/>
    </source>
</evidence>
<protein>
    <recommendedName>
        <fullName evidence="3">DUF1376 domain-containing protein</fullName>
    </recommendedName>
</protein>
<evidence type="ECO:0000313" key="1">
    <source>
        <dbReference type="EMBL" id="MBO1435506.1"/>
    </source>
</evidence>
<accession>A0ABS3MVS3</accession>
<comment type="caution">
    <text evidence="1">The sequence shown here is derived from an EMBL/GenBank/DDBJ whole genome shotgun (WGS) entry which is preliminary data.</text>
</comment>
<gene>
    <name evidence="1" type="ORF">J4P68_40375</name>
</gene>
<evidence type="ECO:0000313" key="2">
    <source>
        <dbReference type="Proteomes" id="UP000692816"/>
    </source>
</evidence>
<sequence>MSPLEAISRWLESQDLDTQLEVAAYVTFSIFRKSDVLTLGGPEELDTLQRWLTEPELDPRAAAGRALTFRLAFEYFAEGRIRGGGWKQTEELERKNLEQAKRDGKLAAARKAQRKLQLLPTRKEHWYRVAKSWNELAATYLTREALALGSLPRCDLKAISNSHCLPLVPTVEASDAALVPIVPATAVEEGEEGRNEVLFSQKSGQS</sequence>
<keyword evidence="2" id="KW-1185">Reference proteome</keyword>
<proteinExistence type="predicted"/>
<dbReference type="RefSeq" id="WP_176396321.1">
    <property type="nucleotide sequence ID" value="NZ_CP088283.1"/>
</dbReference>
<reference evidence="1" key="1">
    <citation type="journal article" date="2021" name="Int. J. Syst. Evol. Microbiol.">
        <title>Bradyrhizobium septentrionale sp. nov. (sv. septentrionale) and Bradyrhizobium quebecense sp. nov. (sv. septentrionale) associated with legumes native to Canada possess rearranged symbiosis genes and numerous insertion sequences.</title>
        <authorList>
            <person name="Bromfield E.S.P."/>
            <person name="Cloutier S."/>
        </authorList>
    </citation>
    <scope>NUCLEOTIDE SEQUENCE</scope>
    <source>
        <strain evidence="1">12S5</strain>
    </source>
</reference>
<dbReference type="Proteomes" id="UP000692816">
    <property type="component" value="Unassembled WGS sequence"/>
</dbReference>
<dbReference type="EMBL" id="JAGEPA010000002">
    <property type="protein sequence ID" value="MBO1435506.1"/>
    <property type="molecule type" value="Genomic_DNA"/>
</dbReference>
<name>A0ABS3MVS3_9BRAD</name>
<organism evidence="1 2">
    <name type="scientific">Bradyrhizobium quebecense</name>
    <dbReference type="NCBI Taxonomy" id="2748629"/>
    <lineage>
        <taxon>Bacteria</taxon>
        <taxon>Pseudomonadati</taxon>
        <taxon>Pseudomonadota</taxon>
        <taxon>Alphaproteobacteria</taxon>
        <taxon>Hyphomicrobiales</taxon>
        <taxon>Nitrobacteraceae</taxon>
        <taxon>Bradyrhizobium</taxon>
    </lineage>
</organism>